<dbReference type="EMBL" id="FNXF01000002">
    <property type="protein sequence ID" value="SEH63433.1"/>
    <property type="molecule type" value="Genomic_DNA"/>
</dbReference>
<evidence type="ECO:0000313" key="3">
    <source>
        <dbReference type="EMBL" id="SEH63433.1"/>
    </source>
</evidence>
<dbReference type="SUPFAM" id="SSF55961">
    <property type="entry name" value="Bet v1-like"/>
    <property type="match status" value="1"/>
</dbReference>
<feature type="domain" description="Activator of Hsp90 ATPase homologue 1/2-like C-terminal" evidence="2">
    <location>
        <begin position="12"/>
        <end position="143"/>
    </location>
</feature>
<dbReference type="RefSeq" id="WP_092789931.1">
    <property type="nucleotide sequence ID" value="NZ_DASWWU010000009.1"/>
</dbReference>
<dbReference type="OrthoDB" id="191189at2"/>
<organism evidence="3 4">
    <name type="scientific">Rheinheimera pacifica</name>
    <dbReference type="NCBI Taxonomy" id="173990"/>
    <lineage>
        <taxon>Bacteria</taxon>
        <taxon>Pseudomonadati</taxon>
        <taxon>Pseudomonadota</taxon>
        <taxon>Gammaproteobacteria</taxon>
        <taxon>Chromatiales</taxon>
        <taxon>Chromatiaceae</taxon>
        <taxon>Rheinheimera</taxon>
    </lineage>
</organism>
<evidence type="ECO:0000259" key="2">
    <source>
        <dbReference type="Pfam" id="PF08327"/>
    </source>
</evidence>
<evidence type="ECO:0000256" key="1">
    <source>
        <dbReference type="ARBA" id="ARBA00006817"/>
    </source>
</evidence>
<gene>
    <name evidence="3" type="ORF">SAMN05660691_00520</name>
</gene>
<keyword evidence="4" id="KW-1185">Reference proteome</keyword>
<reference evidence="4" key="1">
    <citation type="submission" date="2016-10" db="EMBL/GenBank/DDBJ databases">
        <authorList>
            <person name="Varghese N."/>
            <person name="Submissions S."/>
        </authorList>
    </citation>
    <scope>NUCLEOTIDE SEQUENCE [LARGE SCALE GENOMIC DNA]</scope>
    <source>
        <strain evidence="4">DSM 17616</strain>
    </source>
</reference>
<name>A0A1H6JWJ3_9GAMM</name>
<comment type="similarity">
    <text evidence="1">Belongs to the AHA1 family.</text>
</comment>
<dbReference type="Gene3D" id="3.30.530.20">
    <property type="match status" value="1"/>
</dbReference>
<dbReference type="AlphaFoldDB" id="A0A1H6JWJ3"/>
<protein>
    <submittedName>
        <fullName evidence="3">Uncharacterized conserved protein YndB, AHSA1/START domain</fullName>
    </submittedName>
</protein>
<dbReference type="Pfam" id="PF08327">
    <property type="entry name" value="AHSA1"/>
    <property type="match status" value="1"/>
</dbReference>
<dbReference type="Proteomes" id="UP000199371">
    <property type="component" value="Unassembled WGS sequence"/>
</dbReference>
<accession>A0A1H6JWJ3</accession>
<proteinExistence type="inferred from homology"/>
<dbReference type="InterPro" id="IPR013538">
    <property type="entry name" value="ASHA1/2-like_C"/>
</dbReference>
<dbReference type="InterPro" id="IPR023393">
    <property type="entry name" value="START-like_dom_sf"/>
</dbReference>
<dbReference type="STRING" id="173990.SAMN05660691_00520"/>
<sequence>MQNTIQRDLTINATAERIYNAIATPEQVVKWFPDTLTGEYRQGAQAVFSFGEKHRSSVYIEAASPYNYFAYRWVPGGNNFIGEVLTVPHTLVEFRITELKPGRCKVSLTETGFADLPSDIAANSLAQNSNGWDFMLARLQQYFSEEGK</sequence>
<evidence type="ECO:0000313" key="4">
    <source>
        <dbReference type="Proteomes" id="UP000199371"/>
    </source>
</evidence>